<dbReference type="HOGENOM" id="CLU_1081569_0_0_6"/>
<keyword evidence="1" id="KW-0143">Chaperone</keyword>
<evidence type="ECO:0000313" key="2">
    <source>
        <dbReference type="EMBL" id="BAP55973.1"/>
    </source>
</evidence>
<sequence>MNIHTTLKAEPIKWYPSPPIGLPTRADKIALLAQADWLLMIAPLFTLPSAGLRDKVAIEAAELQELLEKSGIPNAEKLMTAFQAIQQQIQTLPLEMWSGEYNRLFECSAPCPINETGWVRRDKGSILADIAGFYRAFGLELAAAASEKVDYLVGELEFVAMLLVMLAKATEQDNATEVTSITHNALSSFSSDHLGEWLPSFCERLSQLTALPLYQQLAQLLQLTWTGIVAVNQLPVSEENVQEVLGEKGTPYECGLA</sequence>
<dbReference type="Proteomes" id="UP000031623">
    <property type="component" value="Chromosome"/>
</dbReference>
<dbReference type="KEGG" id="tig:THII_1676"/>
<proteinExistence type="predicted"/>
<dbReference type="PANTHER" id="PTHR34227:SF1">
    <property type="entry name" value="DIMETHYL SULFOXIDE REDUCTASE CHAPERONE-RELATED"/>
    <property type="match status" value="1"/>
</dbReference>
<dbReference type="PANTHER" id="PTHR34227">
    <property type="entry name" value="CHAPERONE PROTEIN YCDY"/>
    <property type="match status" value="1"/>
</dbReference>
<dbReference type="SUPFAM" id="SSF89155">
    <property type="entry name" value="TorD-like"/>
    <property type="match status" value="1"/>
</dbReference>
<dbReference type="InterPro" id="IPR036411">
    <property type="entry name" value="TorD-like_sf"/>
</dbReference>
<dbReference type="EMBL" id="AP014633">
    <property type="protein sequence ID" value="BAP55973.1"/>
    <property type="molecule type" value="Genomic_DNA"/>
</dbReference>
<keyword evidence="3" id="KW-1185">Reference proteome</keyword>
<dbReference type="STRING" id="40754.THII_1676"/>
<evidence type="ECO:0000313" key="3">
    <source>
        <dbReference type="Proteomes" id="UP000031623"/>
    </source>
</evidence>
<evidence type="ECO:0000256" key="1">
    <source>
        <dbReference type="ARBA" id="ARBA00023186"/>
    </source>
</evidence>
<dbReference type="OrthoDB" id="9795302at2"/>
<dbReference type="InterPro" id="IPR050289">
    <property type="entry name" value="TorD/DmsD_chaperones"/>
</dbReference>
<protein>
    <submittedName>
        <fullName evidence="2">Uncharacterized protein</fullName>
    </submittedName>
</protein>
<dbReference type="Pfam" id="PF02613">
    <property type="entry name" value="Nitrate_red_del"/>
    <property type="match status" value="1"/>
</dbReference>
<dbReference type="InterPro" id="IPR020945">
    <property type="entry name" value="DMSO/NO3_reduct_chaperone"/>
</dbReference>
<reference evidence="2 3" key="1">
    <citation type="journal article" date="2014" name="ISME J.">
        <title>Ecophysiology of Thioploca ingrica as revealed by the complete genome sequence supplemented with proteomic evidence.</title>
        <authorList>
            <person name="Kojima H."/>
            <person name="Ogura Y."/>
            <person name="Yamamoto N."/>
            <person name="Togashi T."/>
            <person name="Mori H."/>
            <person name="Watanabe T."/>
            <person name="Nemoto F."/>
            <person name="Kurokawa K."/>
            <person name="Hayashi T."/>
            <person name="Fukui M."/>
        </authorList>
    </citation>
    <scope>NUCLEOTIDE SEQUENCE [LARGE SCALE GENOMIC DNA]</scope>
</reference>
<organism evidence="2 3">
    <name type="scientific">Thioploca ingrica</name>
    <dbReference type="NCBI Taxonomy" id="40754"/>
    <lineage>
        <taxon>Bacteria</taxon>
        <taxon>Pseudomonadati</taxon>
        <taxon>Pseudomonadota</taxon>
        <taxon>Gammaproteobacteria</taxon>
        <taxon>Thiotrichales</taxon>
        <taxon>Thiotrichaceae</taxon>
        <taxon>Thioploca</taxon>
    </lineage>
</organism>
<accession>A0A090ADL2</accession>
<name>A0A090ADL2_9GAMM</name>
<gene>
    <name evidence="2" type="ORF">THII_1676</name>
</gene>
<dbReference type="AlphaFoldDB" id="A0A090ADL2"/>
<dbReference type="Gene3D" id="1.10.3480.10">
    <property type="entry name" value="TorD-like"/>
    <property type="match status" value="1"/>
</dbReference>